<keyword evidence="11" id="KW-0675">Receptor</keyword>
<evidence type="ECO:0000259" key="13">
    <source>
        <dbReference type="PROSITE" id="PS50262"/>
    </source>
</evidence>
<dbReference type="Gene3D" id="1.20.1070.10">
    <property type="entry name" value="Rhodopsin 7-helix transmembrane proteins"/>
    <property type="match status" value="1"/>
</dbReference>
<keyword evidence="6 12" id="KW-0552">Olfaction</keyword>
<evidence type="ECO:0000256" key="11">
    <source>
        <dbReference type="RuleBase" id="RU000688"/>
    </source>
</evidence>
<dbReference type="PROSITE" id="PS00237">
    <property type="entry name" value="G_PROTEIN_RECEP_F1_1"/>
    <property type="match status" value="1"/>
</dbReference>
<evidence type="ECO:0000313" key="15">
    <source>
        <dbReference type="Proteomes" id="UP000475037"/>
    </source>
</evidence>
<evidence type="ECO:0000256" key="7">
    <source>
        <dbReference type="ARBA" id="ARBA00022989"/>
    </source>
</evidence>
<dbReference type="PROSITE" id="PS50262">
    <property type="entry name" value="G_PROTEIN_RECEP_F1_2"/>
    <property type="match status" value="1"/>
</dbReference>
<evidence type="ECO:0000256" key="8">
    <source>
        <dbReference type="ARBA" id="ARBA00023040"/>
    </source>
</evidence>
<comment type="subcellular location">
    <subcellularLocation>
        <location evidence="2 12">Cell membrane</location>
        <topology evidence="2 12">Multi-pass membrane protein</topology>
    </subcellularLocation>
</comment>
<feature type="transmembrane region" description="Helical" evidence="12">
    <location>
        <begin position="198"/>
        <end position="227"/>
    </location>
</feature>
<name>A0A6G1AJ08_CROCR</name>
<evidence type="ECO:0000256" key="2">
    <source>
        <dbReference type="ARBA" id="ARBA00004651"/>
    </source>
</evidence>
<dbReference type="FunFam" id="1.20.1070.10:FF:000008">
    <property type="entry name" value="Olfactory receptor"/>
    <property type="match status" value="1"/>
</dbReference>
<evidence type="ECO:0000256" key="5">
    <source>
        <dbReference type="ARBA" id="ARBA00022692"/>
    </source>
</evidence>
<dbReference type="PRINTS" id="PR00245">
    <property type="entry name" value="OLFACTORYR"/>
</dbReference>
<dbReference type="Pfam" id="PF13853">
    <property type="entry name" value="7tm_4"/>
    <property type="match status" value="1"/>
</dbReference>
<evidence type="ECO:0000256" key="10">
    <source>
        <dbReference type="ARBA" id="ARBA00023224"/>
    </source>
</evidence>
<dbReference type="Proteomes" id="UP000475037">
    <property type="component" value="Unassembled WGS sequence"/>
</dbReference>
<dbReference type="GO" id="GO:0004930">
    <property type="term" value="F:G protein-coupled receptor activity"/>
    <property type="evidence" value="ECO:0007669"/>
    <property type="project" value="UniProtKB-KW"/>
</dbReference>
<feature type="transmembrane region" description="Helical" evidence="12">
    <location>
        <begin position="141"/>
        <end position="163"/>
    </location>
</feature>
<keyword evidence="7 12" id="KW-1133">Transmembrane helix</keyword>
<dbReference type="PRINTS" id="PR00237">
    <property type="entry name" value="GPCRRHODOPSN"/>
</dbReference>
<gene>
    <name evidence="14" type="primary">Or2t27_3</name>
    <name evidence="14" type="ORF">FOF47_R22919</name>
</gene>
<accession>A0A6G1AJ08</accession>
<keyword evidence="8 11" id="KW-0297">G-protein coupled receptor</keyword>
<keyword evidence="10 11" id="KW-0807">Transducer</keyword>
<evidence type="ECO:0000256" key="6">
    <source>
        <dbReference type="ARBA" id="ARBA00022725"/>
    </source>
</evidence>
<dbReference type="SUPFAM" id="SSF81321">
    <property type="entry name" value="Family A G protein-coupled receptor-like"/>
    <property type="match status" value="1"/>
</dbReference>
<dbReference type="EMBL" id="VOAJ01005108">
    <property type="protein sequence ID" value="KAF0875554.1"/>
    <property type="molecule type" value="Genomic_DNA"/>
</dbReference>
<comment type="function">
    <text evidence="1">Putative odorant or sperm cell receptor.</text>
</comment>
<keyword evidence="15" id="KW-1185">Reference proteome</keyword>
<feature type="non-terminal residue" evidence="14">
    <location>
        <position position="310"/>
    </location>
</feature>
<evidence type="ECO:0000256" key="4">
    <source>
        <dbReference type="ARBA" id="ARBA00022606"/>
    </source>
</evidence>
<comment type="caution">
    <text evidence="14">The sequence shown here is derived from an EMBL/GenBank/DDBJ whole genome shotgun (WGS) entry which is preliminary data.</text>
</comment>
<feature type="non-terminal residue" evidence="14">
    <location>
        <position position="1"/>
    </location>
</feature>
<keyword evidence="9 12" id="KW-0472">Membrane</keyword>
<protein>
    <recommendedName>
        <fullName evidence="12">Olfactory receptor</fullName>
    </recommendedName>
</protein>
<feature type="transmembrane region" description="Helical" evidence="12">
    <location>
        <begin position="274"/>
        <end position="293"/>
    </location>
</feature>
<organism evidence="14 15">
    <name type="scientific">Crocuta crocuta</name>
    <name type="common">Spotted hyena</name>
    <dbReference type="NCBI Taxonomy" id="9678"/>
    <lineage>
        <taxon>Eukaryota</taxon>
        <taxon>Metazoa</taxon>
        <taxon>Chordata</taxon>
        <taxon>Craniata</taxon>
        <taxon>Vertebrata</taxon>
        <taxon>Euteleostomi</taxon>
        <taxon>Mammalia</taxon>
        <taxon>Eutheria</taxon>
        <taxon>Laurasiatheria</taxon>
        <taxon>Carnivora</taxon>
        <taxon>Feliformia</taxon>
        <taxon>Hyaenidae</taxon>
        <taxon>Crocuta</taxon>
    </lineage>
</organism>
<dbReference type="PANTHER" id="PTHR26453">
    <property type="entry name" value="OLFACTORY RECEPTOR"/>
    <property type="match status" value="1"/>
</dbReference>
<dbReference type="GO" id="GO:0005886">
    <property type="term" value="C:plasma membrane"/>
    <property type="evidence" value="ECO:0007669"/>
    <property type="project" value="UniProtKB-SubCell"/>
</dbReference>
<dbReference type="GO" id="GO:0004984">
    <property type="term" value="F:olfactory receptor activity"/>
    <property type="evidence" value="ECO:0007669"/>
    <property type="project" value="InterPro"/>
</dbReference>
<sequence>AMAKINDTSTTDFILLGLFPEFQYVSLLVYLILLVYFITLTGNSILIFLIWVDSHLHTSMYFLLSQLSIIDLFYISSLVPKMVINHSLGKHSISHIGCGVQMFFCLTLGGAECLLLTFMSYDRFVAVCNPLRYTIIINSKVCLIMTVSSWTGAGINSLIQTIYTMRFPVCGLKKINHFFCEIPAILKLSCEDTSHYEMVLFVVSIIFILIPFSLIVTSYTRIFLIVLRIHSLEGRKKSLSTCSSHLIVVSLFLGPGIVVYMTPGFSHTPALDQGLSIFYTTITPMLNPIIYSLRNKEVVRAIKRVLGKYL</sequence>
<feature type="transmembrane region" description="Helical" evidence="12">
    <location>
        <begin position="59"/>
        <end position="79"/>
    </location>
</feature>
<keyword evidence="5 11" id="KW-0812">Transmembrane</keyword>
<dbReference type="InterPro" id="IPR017452">
    <property type="entry name" value="GPCR_Rhodpsn_7TM"/>
</dbReference>
<comment type="similarity">
    <text evidence="11">Belongs to the G-protein coupled receptor 1 family.</text>
</comment>
<dbReference type="AlphaFoldDB" id="A0A6G1AJ08"/>
<proteinExistence type="inferred from homology"/>
<evidence type="ECO:0000313" key="14">
    <source>
        <dbReference type="EMBL" id="KAF0875554.1"/>
    </source>
</evidence>
<dbReference type="CDD" id="cd15421">
    <property type="entry name" value="7tmA_OR2T-like"/>
    <property type="match status" value="1"/>
</dbReference>
<dbReference type="InterPro" id="IPR000725">
    <property type="entry name" value="Olfact_rcpt"/>
</dbReference>
<evidence type="ECO:0000256" key="1">
    <source>
        <dbReference type="ARBA" id="ARBA00003929"/>
    </source>
</evidence>
<feature type="transmembrane region" description="Helical" evidence="12">
    <location>
        <begin position="239"/>
        <end position="262"/>
    </location>
</feature>
<evidence type="ECO:0000256" key="12">
    <source>
        <dbReference type="RuleBase" id="RU363047"/>
    </source>
</evidence>
<keyword evidence="3 12" id="KW-1003">Cell membrane</keyword>
<keyword evidence="4 12" id="KW-0716">Sensory transduction</keyword>
<evidence type="ECO:0000256" key="3">
    <source>
        <dbReference type="ARBA" id="ARBA00022475"/>
    </source>
</evidence>
<evidence type="ECO:0000256" key="9">
    <source>
        <dbReference type="ARBA" id="ARBA00023136"/>
    </source>
</evidence>
<feature type="transmembrane region" description="Helical" evidence="12">
    <location>
        <begin position="27"/>
        <end position="52"/>
    </location>
</feature>
<feature type="domain" description="G-protein coupled receptors family 1 profile" evidence="13">
    <location>
        <begin position="42"/>
        <end position="291"/>
    </location>
</feature>
<reference evidence="14 15" key="1">
    <citation type="submission" date="2019-11" db="EMBL/GenBank/DDBJ databases">
        <authorList>
            <person name="Yang C."/>
            <person name="Li F."/>
        </authorList>
    </citation>
    <scope>NUCLEOTIDE SEQUENCE [LARGE SCALE GENOMIC DNA]</scope>
    <source>
        <strain evidence="14">KB4526</strain>
        <tissue evidence="14">Muscle</tissue>
    </source>
</reference>
<feature type="transmembrane region" description="Helical" evidence="12">
    <location>
        <begin position="99"/>
        <end position="121"/>
    </location>
</feature>
<dbReference type="InterPro" id="IPR000276">
    <property type="entry name" value="GPCR_Rhodpsn"/>
</dbReference>